<accession>A0AAD8JNC9</accession>
<sequence>MIRWIHVVLMVAAVTILILLLIMLLQKCCHDKKQPTNIVLTNGEGGRATNIENGIVRLHQLHQETSTKRTNYYVFRRGVSSKPLFSWADNPALVTDAVENGWSRFAFTNYACCTASPSVRSARTLLGVCAAGDQVNEMGVEISWEVCQGSADFMQKIRLNSGLKKSNSSVSANSVIKTALPFPGPSLGNSAFPREAYFEITILACGENDDHGVISNTDGPKSEGEKTKLIQDESESIIHVASIDNGYGNSTLDEIKVGFKEDGKNGVVALSLGLSGGGFLPLKLPGSYSGSIGFNSNGSVYLDGTKLVPESDKEEWGRVDKVIGCGYNPSQKKVFLTVDSELVHEIHCKTEEFGTPLYPTMAANIDMTVLVNLGQSVFKYAPANLQRTPNPCFIGPITNSPALGYEDSKELFSMGRIDSQWLNRSATRAQYIYGNSTNRGPEFDEVSEGDLFEIVLESSGRSPHTPL</sequence>
<gene>
    <name evidence="2" type="ORF">POM88_005366</name>
</gene>
<protein>
    <submittedName>
        <fullName evidence="2">SPla/RYanodine receptor domain-containing protein</fullName>
    </submittedName>
</protein>
<comment type="caution">
    <text evidence="2">The sequence shown here is derived from an EMBL/GenBank/DDBJ whole genome shotgun (WGS) entry which is preliminary data.</text>
</comment>
<keyword evidence="1" id="KW-1133">Transmembrane helix</keyword>
<dbReference type="PANTHER" id="PTHR44991">
    <property type="entry name" value="IMMUNOGLOBULIN SUPERFAMILY MEMBER 5"/>
    <property type="match status" value="1"/>
</dbReference>
<name>A0AAD8JNC9_9APIA</name>
<evidence type="ECO:0000313" key="2">
    <source>
        <dbReference type="EMBL" id="KAK1405761.1"/>
    </source>
</evidence>
<keyword evidence="1" id="KW-0472">Membrane</keyword>
<reference evidence="2" key="1">
    <citation type="submission" date="2023-02" db="EMBL/GenBank/DDBJ databases">
        <title>Genome of toxic invasive species Heracleum sosnowskyi carries increased number of genes despite the absence of recent whole-genome duplications.</title>
        <authorList>
            <person name="Schelkunov M."/>
            <person name="Shtratnikova V."/>
            <person name="Makarenko M."/>
            <person name="Klepikova A."/>
            <person name="Omelchenko D."/>
            <person name="Novikova G."/>
            <person name="Obukhova E."/>
            <person name="Bogdanov V."/>
            <person name="Penin A."/>
            <person name="Logacheva M."/>
        </authorList>
    </citation>
    <scope>NUCLEOTIDE SEQUENCE</scope>
    <source>
        <strain evidence="2">Hsosn_3</strain>
        <tissue evidence="2">Leaf</tissue>
    </source>
</reference>
<feature type="transmembrane region" description="Helical" evidence="1">
    <location>
        <begin position="7"/>
        <end position="25"/>
    </location>
</feature>
<dbReference type="InterPro" id="IPR043136">
    <property type="entry name" value="B30.2/SPRY_sf"/>
</dbReference>
<dbReference type="Gene3D" id="2.60.120.920">
    <property type="match status" value="1"/>
</dbReference>
<dbReference type="Proteomes" id="UP001237642">
    <property type="component" value="Unassembled WGS sequence"/>
</dbReference>
<dbReference type="AlphaFoldDB" id="A0AAD8JNC9"/>
<dbReference type="EMBL" id="JAUIZM010000001">
    <property type="protein sequence ID" value="KAK1405761.1"/>
    <property type="molecule type" value="Genomic_DNA"/>
</dbReference>
<keyword evidence="3" id="KW-1185">Reference proteome</keyword>
<proteinExistence type="predicted"/>
<reference evidence="2" key="2">
    <citation type="submission" date="2023-05" db="EMBL/GenBank/DDBJ databases">
        <authorList>
            <person name="Schelkunov M.I."/>
        </authorList>
    </citation>
    <scope>NUCLEOTIDE SEQUENCE</scope>
    <source>
        <strain evidence="2">Hsosn_3</strain>
        <tissue evidence="2">Leaf</tissue>
    </source>
</reference>
<keyword evidence="2" id="KW-0675">Receptor</keyword>
<organism evidence="2 3">
    <name type="scientific">Heracleum sosnowskyi</name>
    <dbReference type="NCBI Taxonomy" id="360622"/>
    <lineage>
        <taxon>Eukaryota</taxon>
        <taxon>Viridiplantae</taxon>
        <taxon>Streptophyta</taxon>
        <taxon>Embryophyta</taxon>
        <taxon>Tracheophyta</taxon>
        <taxon>Spermatophyta</taxon>
        <taxon>Magnoliopsida</taxon>
        <taxon>eudicotyledons</taxon>
        <taxon>Gunneridae</taxon>
        <taxon>Pentapetalae</taxon>
        <taxon>asterids</taxon>
        <taxon>campanulids</taxon>
        <taxon>Apiales</taxon>
        <taxon>Apiaceae</taxon>
        <taxon>Apioideae</taxon>
        <taxon>apioid superclade</taxon>
        <taxon>Tordylieae</taxon>
        <taxon>Tordyliinae</taxon>
        <taxon>Heracleum</taxon>
    </lineage>
</organism>
<evidence type="ECO:0000313" key="3">
    <source>
        <dbReference type="Proteomes" id="UP001237642"/>
    </source>
</evidence>
<evidence type="ECO:0000256" key="1">
    <source>
        <dbReference type="SAM" id="Phobius"/>
    </source>
</evidence>
<dbReference type="PANTHER" id="PTHR44991:SF1">
    <property type="entry name" value="IMMUNOGLOBULIN SUPERFAMILY MEMBER 5"/>
    <property type="match status" value="1"/>
</dbReference>
<keyword evidence="1" id="KW-0812">Transmembrane</keyword>